<sequence>MISYNVLVVLGTYEGSEKVIDLRGLTLNTSAKEVAVNGEPVKLTPIEYNDECGTSLFHQ</sequence>
<protein>
    <submittedName>
        <fullName evidence="1">DNA-binding response regulator</fullName>
    </submittedName>
</protein>
<dbReference type="Proteomes" id="UP000217785">
    <property type="component" value="Unassembled WGS sequence"/>
</dbReference>
<reference evidence="2" key="1">
    <citation type="submission" date="2017-07" db="EMBL/GenBank/DDBJ databases">
        <title>Draft genome sequence of Effusibacillus lacus strain skLN1.</title>
        <authorList>
            <person name="Watanabe M."/>
            <person name="Kojima H."/>
            <person name="Fukui M."/>
        </authorList>
    </citation>
    <scope>NUCLEOTIDE SEQUENCE [LARGE SCALE GENOMIC DNA]</scope>
    <source>
        <strain evidence="2">skLN1</strain>
    </source>
</reference>
<dbReference type="EMBL" id="BDUF01000057">
    <property type="protein sequence ID" value="GAX90485.1"/>
    <property type="molecule type" value="Genomic_DNA"/>
</dbReference>
<evidence type="ECO:0000313" key="2">
    <source>
        <dbReference type="Proteomes" id="UP000217785"/>
    </source>
</evidence>
<name>A0A292YPR3_9BACL</name>
<evidence type="ECO:0000313" key="1">
    <source>
        <dbReference type="EMBL" id="GAX90485.1"/>
    </source>
</evidence>
<dbReference type="AlphaFoldDB" id="A0A292YPR3"/>
<organism evidence="1 2">
    <name type="scientific">Effusibacillus lacus</name>
    <dbReference type="NCBI Taxonomy" id="1348429"/>
    <lineage>
        <taxon>Bacteria</taxon>
        <taxon>Bacillati</taxon>
        <taxon>Bacillota</taxon>
        <taxon>Bacilli</taxon>
        <taxon>Bacillales</taxon>
        <taxon>Alicyclobacillaceae</taxon>
        <taxon>Effusibacillus</taxon>
    </lineage>
</organism>
<keyword evidence="1" id="KW-0238">DNA-binding</keyword>
<comment type="caution">
    <text evidence="1">The sequence shown here is derived from an EMBL/GenBank/DDBJ whole genome shotgun (WGS) entry which is preliminary data.</text>
</comment>
<accession>A0A292YPR3</accession>
<gene>
    <name evidence="1" type="ORF">EFBL_2112</name>
</gene>
<proteinExistence type="predicted"/>
<keyword evidence="2" id="KW-1185">Reference proteome</keyword>
<dbReference type="GO" id="GO:0003677">
    <property type="term" value="F:DNA binding"/>
    <property type="evidence" value="ECO:0007669"/>
    <property type="project" value="UniProtKB-KW"/>
</dbReference>